<gene>
    <name evidence="2" type="ORF">ANN_21638</name>
</gene>
<reference evidence="2 3" key="1">
    <citation type="journal article" date="2022" name="Allergy">
        <title>Genome assembly and annotation of Periplaneta americana reveal a comprehensive cockroach allergen profile.</title>
        <authorList>
            <person name="Wang L."/>
            <person name="Xiong Q."/>
            <person name="Saelim N."/>
            <person name="Wang L."/>
            <person name="Nong W."/>
            <person name="Wan A.T."/>
            <person name="Shi M."/>
            <person name="Liu X."/>
            <person name="Cao Q."/>
            <person name="Hui J.H.L."/>
            <person name="Sookrung N."/>
            <person name="Leung T.F."/>
            <person name="Tungtrongchitr A."/>
            <person name="Tsui S.K.W."/>
        </authorList>
    </citation>
    <scope>NUCLEOTIDE SEQUENCE [LARGE SCALE GENOMIC DNA]</scope>
    <source>
        <strain evidence="2">PWHHKU_190912</strain>
    </source>
</reference>
<sequence length="410" mass="42209">MSVITRCNHDTLFGRRCCICSGTAAPFSVLTSDVDVVTDRPISPPPFHLYNLYRRLPSQLRSPETTAAATKQSPDNQSSTAELNQQSVGTEAPGGEGQLHTLAQFPQQPQQFNAGPAQLQNFGGQPGPFNFGIGPQGYSQNISPQFAGVPNQGALAQQQQFPPFNFGTGAQLTNQFGLNQNANPLPITSAQQTAGQLAGTNGNSLQNQQLQGFGQFSGFQFPGPNFGQGFPPQLQASPGFPTGGFSNNSAQISAAAPSGGDQRSVVGFYGGAPNIGDYSFSGPGVQGQQQTLFPGPGGFLGPNFGQFPSGPSQLGSGTAAQLGSGAGPQIGSALAQFGTGPAQLGSGAAQFGTAAAQLGGGASQDGNAFPRFDFNPAAFQDGGAAQATSFISRVSSHQRAPQQRNNRPRQ</sequence>
<accession>A0ABQ8S6G3</accession>
<keyword evidence="3" id="KW-1185">Reference proteome</keyword>
<comment type="caution">
    <text evidence="2">The sequence shown here is derived from an EMBL/GenBank/DDBJ whole genome shotgun (WGS) entry which is preliminary data.</text>
</comment>
<evidence type="ECO:0000313" key="2">
    <source>
        <dbReference type="EMBL" id="KAJ4429469.1"/>
    </source>
</evidence>
<dbReference type="EMBL" id="JAJSOF020000033">
    <property type="protein sequence ID" value="KAJ4429469.1"/>
    <property type="molecule type" value="Genomic_DNA"/>
</dbReference>
<evidence type="ECO:0000313" key="3">
    <source>
        <dbReference type="Proteomes" id="UP001148838"/>
    </source>
</evidence>
<feature type="compositionally biased region" description="Polar residues" evidence="1">
    <location>
        <begin position="60"/>
        <end position="89"/>
    </location>
</feature>
<feature type="region of interest" description="Disordered" evidence="1">
    <location>
        <begin position="60"/>
        <end position="98"/>
    </location>
</feature>
<evidence type="ECO:0000256" key="1">
    <source>
        <dbReference type="SAM" id="MobiDB-lite"/>
    </source>
</evidence>
<name>A0ABQ8S6G3_PERAM</name>
<organism evidence="2 3">
    <name type="scientific">Periplaneta americana</name>
    <name type="common">American cockroach</name>
    <name type="synonym">Blatta americana</name>
    <dbReference type="NCBI Taxonomy" id="6978"/>
    <lineage>
        <taxon>Eukaryota</taxon>
        <taxon>Metazoa</taxon>
        <taxon>Ecdysozoa</taxon>
        <taxon>Arthropoda</taxon>
        <taxon>Hexapoda</taxon>
        <taxon>Insecta</taxon>
        <taxon>Pterygota</taxon>
        <taxon>Neoptera</taxon>
        <taxon>Polyneoptera</taxon>
        <taxon>Dictyoptera</taxon>
        <taxon>Blattodea</taxon>
        <taxon>Blattoidea</taxon>
        <taxon>Blattidae</taxon>
        <taxon>Blattinae</taxon>
        <taxon>Periplaneta</taxon>
    </lineage>
</organism>
<feature type="region of interest" description="Disordered" evidence="1">
    <location>
        <begin position="236"/>
        <end position="258"/>
    </location>
</feature>
<feature type="compositionally biased region" description="Polar residues" evidence="1">
    <location>
        <begin position="309"/>
        <end position="321"/>
    </location>
</feature>
<protein>
    <submittedName>
        <fullName evidence="2">Uncharacterized protein</fullName>
    </submittedName>
</protein>
<proteinExistence type="predicted"/>
<dbReference type="Proteomes" id="UP001148838">
    <property type="component" value="Unassembled WGS sequence"/>
</dbReference>
<feature type="region of interest" description="Disordered" evidence="1">
    <location>
        <begin position="280"/>
        <end position="323"/>
    </location>
</feature>